<dbReference type="OrthoDB" id="1414429at2"/>
<dbReference type="InterPro" id="IPR003439">
    <property type="entry name" value="ABC_transporter-like_ATP-bd"/>
</dbReference>
<dbReference type="KEGG" id="oho:Oweho_3528"/>
<proteinExistence type="predicted"/>
<protein>
    <submittedName>
        <fullName evidence="4">ABC-type antimicrobial peptide transport system, ATPase component</fullName>
    </submittedName>
</protein>
<dbReference type="GO" id="GO:0016887">
    <property type="term" value="F:ATP hydrolysis activity"/>
    <property type="evidence" value="ECO:0007669"/>
    <property type="project" value="InterPro"/>
</dbReference>
<evidence type="ECO:0000256" key="1">
    <source>
        <dbReference type="ARBA" id="ARBA00022741"/>
    </source>
</evidence>
<dbReference type="STRING" id="926562.Oweho_3528"/>
<dbReference type="Proteomes" id="UP000005631">
    <property type="component" value="Chromosome"/>
</dbReference>
<dbReference type="SMART" id="SM00382">
    <property type="entry name" value="AAA"/>
    <property type="match status" value="1"/>
</dbReference>
<evidence type="ECO:0000259" key="3">
    <source>
        <dbReference type="PROSITE" id="PS50893"/>
    </source>
</evidence>
<dbReference type="InterPro" id="IPR027417">
    <property type="entry name" value="P-loop_NTPase"/>
</dbReference>
<keyword evidence="5" id="KW-1185">Reference proteome</keyword>
<dbReference type="Gene3D" id="3.40.50.300">
    <property type="entry name" value="P-loop containing nucleotide triphosphate hydrolases"/>
    <property type="match status" value="1"/>
</dbReference>
<dbReference type="PROSITE" id="PS50893">
    <property type="entry name" value="ABC_TRANSPORTER_2"/>
    <property type="match status" value="1"/>
</dbReference>
<dbReference type="InterPro" id="IPR003593">
    <property type="entry name" value="AAA+_ATPase"/>
</dbReference>
<dbReference type="PATRIC" id="fig|926562.3.peg.3549"/>
<evidence type="ECO:0000313" key="4">
    <source>
        <dbReference type="EMBL" id="AEV34476.1"/>
    </source>
</evidence>
<dbReference type="GO" id="GO:0005524">
    <property type="term" value="F:ATP binding"/>
    <property type="evidence" value="ECO:0007669"/>
    <property type="project" value="UniProtKB-KW"/>
</dbReference>
<dbReference type="SUPFAM" id="SSF52540">
    <property type="entry name" value="P-loop containing nucleoside triphosphate hydrolases"/>
    <property type="match status" value="1"/>
</dbReference>
<gene>
    <name evidence="4" type="ordered locus">Oweho_3528</name>
</gene>
<organism evidence="4 5">
    <name type="scientific">Owenweeksia hongkongensis (strain DSM 17368 / CIP 108786 / JCM 12287 / NRRL B-23963 / UST20020801)</name>
    <dbReference type="NCBI Taxonomy" id="926562"/>
    <lineage>
        <taxon>Bacteria</taxon>
        <taxon>Pseudomonadati</taxon>
        <taxon>Bacteroidota</taxon>
        <taxon>Flavobacteriia</taxon>
        <taxon>Flavobacteriales</taxon>
        <taxon>Owenweeksiaceae</taxon>
        <taxon>Owenweeksia</taxon>
    </lineage>
</organism>
<dbReference type="InterPro" id="IPR015854">
    <property type="entry name" value="ABC_transpr_LolD-like"/>
</dbReference>
<evidence type="ECO:0000256" key="2">
    <source>
        <dbReference type="ARBA" id="ARBA00022840"/>
    </source>
</evidence>
<sequence>MSVQVSDLSFQYNPKTTFRFPDMDLAKGSHQLILGNSGKGKTTFLHLLAGILSPSSGKIIIGEQDITTLKSRKLDHFRGKNIGLIFQRSYFVKSLTVKDNLLLAQKLAGKPEDLNRITEVLTHMNMQDKLHKMPSNLSIGEQQRISIARAVINSPELILADEPTSALDDENAKRVAQLLEETASDCNANLIVVTHDQRLKDHYKNVIEL</sequence>
<evidence type="ECO:0000313" key="5">
    <source>
        <dbReference type="Proteomes" id="UP000005631"/>
    </source>
</evidence>
<name>G8R769_OWEHD</name>
<feature type="domain" description="ABC transporter" evidence="3">
    <location>
        <begin position="3"/>
        <end position="209"/>
    </location>
</feature>
<keyword evidence="2" id="KW-0067">ATP-binding</keyword>
<reference evidence="4 5" key="1">
    <citation type="journal article" date="2012" name="Stand. Genomic Sci.">
        <title>Genome sequence of the orange-pigmented seawater bacterium Owenweeksia hongkongensis type strain (UST20020801(T)).</title>
        <authorList>
            <person name="Riedel T."/>
            <person name="Held B."/>
            <person name="Nolan M."/>
            <person name="Lucas S."/>
            <person name="Lapidus A."/>
            <person name="Tice H."/>
            <person name="Del Rio T.G."/>
            <person name="Cheng J.F."/>
            <person name="Han C."/>
            <person name="Tapia R."/>
            <person name="Goodwin L.A."/>
            <person name="Pitluck S."/>
            <person name="Liolios K."/>
            <person name="Mavromatis K."/>
            <person name="Pagani I."/>
            <person name="Ivanova N."/>
            <person name="Mikhailova N."/>
            <person name="Pati A."/>
            <person name="Chen A."/>
            <person name="Palaniappan K."/>
            <person name="Rohde M."/>
            <person name="Tindall B.J."/>
            <person name="Detter J.C."/>
            <person name="Goker M."/>
            <person name="Woyke T."/>
            <person name="Bristow J."/>
            <person name="Eisen J.A."/>
            <person name="Markowitz V."/>
            <person name="Hugenholtz P."/>
            <person name="Klenk H.P."/>
            <person name="Kyrpides N.C."/>
        </authorList>
    </citation>
    <scope>NUCLEOTIDE SEQUENCE</scope>
    <source>
        <strain evidence="5">DSM 17368 / JCM 12287 / NRRL B-23963</strain>
    </source>
</reference>
<dbReference type="GO" id="GO:0022857">
    <property type="term" value="F:transmembrane transporter activity"/>
    <property type="evidence" value="ECO:0007669"/>
    <property type="project" value="TreeGrafter"/>
</dbReference>
<dbReference type="EMBL" id="CP003156">
    <property type="protein sequence ID" value="AEV34476.1"/>
    <property type="molecule type" value="Genomic_DNA"/>
</dbReference>
<dbReference type="PANTHER" id="PTHR24220">
    <property type="entry name" value="IMPORT ATP-BINDING PROTEIN"/>
    <property type="match status" value="1"/>
</dbReference>
<dbReference type="HOGENOM" id="CLU_000604_1_22_10"/>
<keyword evidence="1" id="KW-0547">Nucleotide-binding</keyword>
<accession>G8R769</accession>
<dbReference type="RefSeq" id="WP_014203823.1">
    <property type="nucleotide sequence ID" value="NC_016599.1"/>
</dbReference>
<dbReference type="Pfam" id="PF00005">
    <property type="entry name" value="ABC_tran"/>
    <property type="match status" value="1"/>
</dbReference>
<dbReference type="GO" id="GO:0005886">
    <property type="term" value="C:plasma membrane"/>
    <property type="evidence" value="ECO:0007669"/>
    <property type="project" value="TreeGrafter"/>
</dbReference>
<dbReference type="AlphaFoldDB" id="G8R769"/>
<dbReference type="eggNOG" id="COG1136">
    <property type="taxonomic scope" value="Bacteria"/>
</dbReference>